<evidence type="ECO:0000313" key="2">
    <source>
        <dbReference type="EMBL" id="MCK2219756.1"/>
    </source>
</evidence>
<sequence length="65" mass="7556">MSTFEPEWPGLPSEDEISEYLATAGCDDPYDPFPTSRRPRRPSWRGGPRLSHAEERDYLDEQDDQ</sequence>
<keyword evidence="3" id="KW-1185">Reference proteome</keyword>
<dbReference type="EMBL" id="JAKRKC020000002">
    <property type="protein sequence ID" value="MCK2219756.1"/>
    <property type="molecule type" value="Genomic_DNA"/>
</dbReference>
<evidence type="ECO:0000256" key="1">
    <source>
        <dbReference type="SAM" id="MobiDB-lite"/>
    </source>
</evidence>
<gene>
    <name evidence="2" type="ORF">MF672_039065</name>
</gene>
<accession>A0ABT0G577</accession>
<reference evidence="2 3" key="1">
    <citation type="submission" date="2022-04" db="EMBL/GenBank/DDBJ databases">
        <title>Genome draft of Actinomadura sp. ATCC 31491.</title>
        <authorList>
            <person name="Shi X."/>
            <person name="Du Y."/>
        </authorList>
    </citation>
    <scope>NUCLEOTIDE SEQUENCE [LARGE SCALE GENOMIC DNA]</scope>
    <source>
        <strain evidence="2 3">ATCC 31491</strain>
    </source>
</reference>
<dbReference type="Proteomes" id="UP001317259">
    <property type="component" value="Unassembled WGS sequence"/>
</dbReference>
<name>A0ABT0G577_9ACTN</name>
<organism evidence="2 3">
    <name type="scientific">Actinomadura luzonensis</name>
    <dbReference type="NCBI Taxonomy" id="2805427"/>
    <lineage>
        <taxon>Bacteria</taxon>
        <taxon>Bacillati</taxon>
        <taxon>Actinomycetota</taxon>
        <taxon>Actinomycetes</taxon>
        <taxon>Streptosporangiales</taxon>
        <taxon>Thermomonosporaceae</taxon>
        <taxon>Actinomadura</taxon>
    </lineage>
</organism>
<proteinExistence type="predicted"/>
<protein>
    <submittedName>
        <fullName evidence="2">Uncharacterized protein</fullName>
    </submittedName>
</protein>
<dbReference type="RefSeq" id="WP_242375279.1">
    <property type="nucleotide sequence ID" value="NZ_JAKRKC020000002.1"/>
</dbReference>
<evidence type="ECO:0000313" key="3">
    <source>
        <dbReference type="Proteomes" id="UP001317259"/>
    </source>
</evidence>
<feature type="region of interest" description="Disordered" evidence="1">
    <location>
        <begin position="24"/>
        <end position="65"/>
    </location>
</feature>
<comment type="caution">
    <text evidence="2">The sequence shown here is derived from an EMBL/GenBank/DDBJ whole genome shotgun (WGS) entry which is preliminary data.</text>
</comment>